<protein>
    <submittedName>
        <fullName evidence="1">Putative secreted protein</fullName>
    </submittedName>
</protein>
<name>A0A2M4CBA4_9DIPT</name>
<dbReference type="AlphaFoldDB" id="A0A2M4CBA4"/>
<accession>A0A2M4CBA4</accession>
<evidence type="ECO:0000313" key="1">
    <source>
        <dbReference type="EMBL" id="MBW62613.1"/>
    </source>
</evidence>
<reference evidence="1" key="1">
    <citation type="submission" date="2018-01" db="EMBL/GenBank/DDBJ databases">
        <title>An insight into the sialome of Amazonian anophelines.</title>
        <authorList>
            <person name="Ribeiro J.M."/>
            <person name="Scarpassa V."/>
            <person name="Calvo E."/>
        </authorList>
    </citation>
    <scope>NUCLEOTIDE SEQUENCE</scope>
    <source>
        <tissue evidence="1">Salivary glands</tissue>
    </source>
</reference>
<proteinExistence type="predicted"/>
<dbReference type="EMBL" id="GGFJ01013472">
    <property type="protein sequence ID" value="MBW62613.1"/>
    <property type="molecule type" value="Transcribed_RNA"/>
</dbReference>
<sequence>MCPFSTLSRVKVSEQIGQVWLPRLLLLLLPPPTPTAPSGPTPDRFMLPLFPWEAVGHRPPPTPPAAPKDDFMRRPPCALITC</sequence>
<organism evidence="1">
    <name type="scientific">Anopheles marajoara</name>
    <dbReference type="NCBI Taxonomy" id="58244"/>
    <lineage>
        <taxon>Eukaryota</taxon>
        <taxon>Metazoa</taxon>
        <taxon>Ecdysozoa</taxon>
        <taxon>Arthropoda</taxon>
        <taxon>Hexapoda</taxon>
        <taxon>Insecta</taxon>
        <taxon>Pterygota</taxon>
        <taxon>Neoptera</taxon>
        <taxon>Endopterygota</taxon>
        <taxon>Diptera</taxon>
        <taxon>Nematocera</taxon>
        <taxon>Culicoidea</taxon>
        <taxon>Culicidae</taxon>
        <taxon>Anophelinae</taxon>
        <taxon>Anopheles</taxon>
    </lineage>
</organism>